<proteinExistence type="inferred from homology"/>
<comment type="subcellular location">
    <subcellularLocation>
        <location evidence="1">Peroxisome membrane</location>
        <topology evidence="1">Single-pass membrane protein</topology>
    </subcellularLocation>
</comment>
<dbReference type="InterPro" id="IPR006966">
    <property type="entry name" value="Peroxin-3"/>
</dbReference>
<reference evidence="6" key="2">
    <citation type="journal article" name="BMC Genomics">
        <title>New genome assemblies reveal patterns of domestication and adaptation across Brettanomyces (Dekkera) species.</title>
        <authorList>
            <person name="Roach M.J."/>
            <person name="Borneman A.R."/>
        </authorList>
    </citation>
    <scope>NUCLEOTIDE SEQUENCE</scope>
    <source>
        <strain evidence="6">UCD 2041</strain>
    </source>
</reference>
<name>A0A871R3C6_DEKBR</name>
<dbReference type="GO" id="GO:0045046">
    <property type="term" value="P:protein import into peroxisome membrane"/>
    <property type="evidence" value="ECO:0007669"/>
    <property type="project" value="TreeGrafter"/>
</dbReference>
<dbReference type="PANTHER" id="PTHR28080:SF1">
    <property type="entry name" value="PEROXISOMAL BIOGENESIS FACTOR 3"/>
    <property type="match status" value="1"/>
</dbReference>
<dbReference type="RefSeq" id="XP_041137770.1">
    <property type="nucleotide sequence ID" value="XM_041279556.1"/>
</dbReference>
<dbReference type="PANTHER" id="PTHR28080">
    <property type="entry name" value="PEROXISOMAL BIOGENESIS FACTOR 3"/>
    <property type="match status" value="1"/>
</dbReference>
<evidence type="ECO:0000256" key="5">
    <source>
        <dbReference type="SAM" id="MobiDB-lite"/>
    </source>
</evidence>
<dbReference type="GO" id="GO:0030674">
    <property type="term" value="F:protein-macromolecule adaptor activity"/>
    <property type="evidence" value="ECO:0007669"/>
    <property type="project" value="TreeGrafter"/>
</dbReference>
<gene>
    <name evidence="6" type="ORF">BRETT_000998</name>
</gene>
<protein>
    <recommendedName>
        <fullName evidence="4">Peroxin-3</fullName>
    </recommendedName>
</protein>
<evidence type="ECO:0000256" key="1">
    <source>
        <dbReference type="ARBA" id="ARBA00004549"/>
    </source>
</evidence>
<evidence type="ECO:0000256" key="3">
    <source>
        <dbReference type="ARBA" id="ARBA00023140"/>
    </source>
</evidence>
<dbReference type="OrthoDB" id="45930at2759"/>
<accession>A0A871R3C6</accession>
<evidence type="ECO:0000256" key="4">
    <source>
        <dbReference type="ARBA" id="ARBA00032508"/>
    </source>
</evidence>
<dbReference type="Pfam" id="PF04882">
    <property type="entry name" value="Peroxin-3"/>
    <property type="match status" value="1"/>
</dbReference>
<comment type="similarity">
    <text evidence="2">Belongs to the peroxin-3 family.</text>
</comment>
<dbReference type="KEGG" id="bbrx:BRETT_000998"/>
<reference evidence="6" key="1">
    <citation type="submission" date="2020-10" db="EMBL/GenBank/DDBJ databases">
        <authorList>
            <person name="Palmer J.M."/>
        </authorList>
    </citation>
    <scope>NUCLEOTIDE SEQUENCE</scope>
    <source>
        <strain evidence="6">UCD 2041</strain>
    </source>
</reference>
<keyword evidence="3" id="KW-0576">Peroxisome</keyword>
<organism evidence="6 7">
    <name type="scientific">Dekkera bruxellensis</name>
    <name type="common">Brettanomyces custersii</name>
    <dbReference type="NCBI Taxonomy" id="5007"/>
    <lineage>
        <taxon>Eukaryota</taxon>
        <taxon>Fungi</taxon>
        <taxon>Dikarya</taxon>
        <taxon>Ascomycota</taxon>
        <taxon>Saccharomycotina</taxon>
        <taxon>Pichiomycetes</taxon>
        <taxon>Pichiales</taxon>
        <taxon>Pichiaceae</taxon>
        <taxon>Brettanomyces</taxon>
    </lineage>
</organism>
<evidence type="ECO:0000256" key="2">
    <source>
        <dbReference type="ARBA" id="ARBA00008933"/>
    </source>
</evidence>
<dbReference type="Proteomes" id="UP000663131">
    <property type="component" value="Chromosome 8"/>
</dbReference>
<feature type="region of interest" description="Disordered" evidence="5">
    <location>
        <begin position="92"/>
        <end position="124"/>
    </location>
</feature>
<sequence length="442" mass="50488">MFQYWRDLARKHKRKIIVSTGVVAASYLIGKYVASKIEEFQKRVKEENFAKEQVKRRFKQTQNDSYMTFLSLLPVLVEPIYEELNVEEITRELRSRRPSRKNAQPEDNTKSEAGLSTVASEEFNTPITTTPKDEQLLQSTIQNRSKSELWGALKIVSLTRFLTLFYSQSILIIYLHLQLNILSRKSYYESAVKLASIRDADLETPDSLSEDEGNTLPEQAFLSFSWWFLNKGWLRLKDIIEDSVEDVFGEIDPRQKLTIKEFASLINTCQQAIYKKLRNDENAESLDSNQSVIVSSLLPPHDKEFYLLQQTNSADFLAEFNSDIANTENLEKLLTELKEYLANEQVISLLNLLVTVGISLVLDKILATVERSSVSKADTEANEPSIAEICPEKLKLASLLALITKQSNKLTNSSLDNEILSTLNNLQELEDLSASIYSNFKF</sequence>
<evidence type="ECO:0000313" key="7">
    <source>
        <dbReference type="Proteomes" id="UP000663131"/>
    </source>
</evidence>
<dbReference type="GeneID" id="64572923"/>
<evidence type="ECO:0000313" key="6">
    <source>
        <dbReference type="EMBL" id="QOU21277.1"/>
    </source>
</evidence>
<dbReference type="GO" id="GO:0005778">
    <property type="term" value="C:peroxisomal membrane"/>
    <property type="evidence" value="ECO:0007669"/>
    <property type="project" value="UniProtKB-SubCell"/>
</dbReference>
<dbReference type="AlphaFoldDB" id="A0A871R3C6"/>
<dbReference type="EMBL" id="CP063136">
    <property type="protein sequence ID" value="QOU21277.1"/>
    <property type="molecule type" value="Genomic_DNA"/>
</dbReference>